<feature type="compositionally biased region" description="Polar residues" evidence="1">
    <location>
        <begin position="846"/>
        <end position="862"/>
    </location>
</feature>
<feature type="compositionally biased region" description="Basic and acidic residues" evidence="1">
    <location>
        <begin position="769"/>
        <end position="780"/>
    </location>
</feature>
<feature type="compositionally biased region" description="Low complexity" evidence="1">
    <location>
        <begin position="734"/>
        <end position="757"/>
    </location>
</feature>
<proteinExistence type="predicted"/>
<feature type="compositionally biased region" description="Low complexity" evidence="1">
    <location>
        <begin position="333"/>
        <end position="348"/>
    </location>
</feature>
<feature type="compositionally biased region" description="Low complexity" evidence="1">
    <location>
        <begin position="619"/>
        <end position="634"/>
    </location>
</feature>
<feature type="compositionally biased region" description="Polar residues" evidence="1">
    <location>
        <begin position="527"/>
        <end position="540"/>
    </location>
</feature>
<evidence type="ECO:0008006" key="4">
    <source>
        <dbReference type="Google" id="ProtNLM"/>
    </source>
</evidence>
<feature type="compositionally biased region" description="Polar residues" evidence="1">
    <location>
        <begin position="381"/>
        <end position="406"/>
    </location>
</feature>
<feature type="compositionally biased region" description="Polar residues" evidence="1">
    <location>
        <begin position="710"/>
        <end position="728"/>
    </location>
</feature>
<feature type="compositionally biased region" description="Acidic residues" evidence="1">
    <location>
        <begin position="295"/>
        <end position="305"/>
    </location>
</feature>
<feature type="region of interest" description="Disordered" evidence="1">
    <location>
        <begin position="240"/>
        <end position="265"/>
    </location>
</feature>
<keyword evidence="3" id="KW-1185">Reference proteome</keyword>
<protein>
    <recommendedName>
        <fullName evidence="4">DNA binding domain with preference for A/T rich regions-like protein</fullName>
    </recommendedName>
</protein>
<dbReference type="Proteomes" id="UP001281614">
    <property type="component" value="Unassembled WGS sequence"/>
</dbReference>
<evidence type="ECO:0000313" key="2">
    <source>
        <dbReference type="EMBL" id="KAK2728434.1"/>
    </source>
</evidence>
<feature type="compositionally biased region" description="Basic and acidic residues" evidence="1">
    <location>
        <begin position="440"/>
        <end position="451"/>
    </location>
</feature>
<feature type="compositionally biased region" description="Basic residues" evidence="1">
    <location>
        <begin position="362"/>
        <end position="373"/>
    </location>
</feature>
<comment type="caution">
    <text evidence="2">The sequence shown here is derived from an EMBL/GenBank/DDBJ whole genome shotgun (WGS) entry which is preliminary data.</text>
</comment>
<feature type="compositionally biased region" description="Low complexity" evidence="1">
    <location>
        <begin position="658"/>
        <end position="671"/>
    </location>
</feature>
<feature type="region of interest" description="Disordered" evidence="1">
    <location>
        <begin position="278"/>
        <end position="684"/>
    </location>
</feature>
<reference evidence="2" key="1">
    <citation type="submission" date="2023-02" db="EMBL/GenBank/DDBJ databases">
        <title>Colletotrichum kahawae CIFC_Que2 genome sequencing and assembly.</title>
        <authorList>
            <person name="Baroncelli R."/>
        </authorList>
    </citation>
    <scope>NUCLEOTIDE SEQUENCE</scope>
    <source>
        <strain evidence="2">CIFC_Que2</strain>
    </source>
</reference>
<feature type="region of interest" description="Disordered" evidence="1">
    <location>
        <begin position="705"/>
        <end position="874"/>
    </location>
</feature>
<organism evidence="2 3">
    <name type="scientific">Colletotrichum kahawae</name>
    <name type="common">Coffee berry disease fungus</name>
    <dbReference type="NCBI Taxonomy" id="34407"/>
    <lineage>
        <taxon>Eukaryota</taxon>
        <taxon>Fungi</taxon>
        <taxon>Dikarya</taxon>
        <taxon>Ascomycota</taxon>
        <taxon>Pezizomycotina</taxon>
        <taxon>Sordariomycetes</taxon>
        <taxon>Hypocreomycetidae</taxon>
        <taxon>Glomerellales</taxon>
        <taxon>Glomerellaceae</taxon>
        <taxon>Colletotrichum</taxon>
        <taxon>Colletotrichum gloeosporioides species complex</taxon>
    </lineage>
</organism>
<name>A0AAD9XV03_COLKA</name>
<feature type="compositionally biased region" description="Polar residues" evidence="1">
    <location>
        <begin position="278"/>
        <end position="293"/>
    </location>
</feature>
<gene>
    <name evidence="2" type="ORF">CKAH01_11023</name>
</gene>
<evidence type="ECO:0000256" key="1">
    <source>
        <dbReference type="SAM" id="MobiDB-lite"/>
    </source>
</evidence>
<feature type="compositionally biased region" description="Polar residues" evidence="1">
    <location>
        <begin position="888"/>
        <end position="912"/>
    </location>
</feature>
<feature type="region of interest" description="Disordered" evidence="1">
    <location>
        <begin position="888"/>
        <end position="948"/>
    </location>
</feature>
<feature type="compositionally biased region" description="Basic residues" evidence="1">
    <location>
        <begin position="408"/>
        <end position="423"/>
    </location>
</feature>
<feature type="compositionally biased region" description="Basic residues" evidence="1">
    <location>
        <begin position="247"/>
        <end position="265"/>
    </location>
</feature>
<feature type="compositionally biased region" description="Polar residues" evidence="1">
    <location>
        <begin position="819"/>
        <end position="835"/>
    </location>
</feature>
<feature type="region of interest" description="Disordered" evidence="1">
    <location>
        <begin position="137"/>
        <end position="165"/>
    </location>
</feature>
<dbReference type="EMBL" id="VYYT01000881">
    <property type="protein sequence ID" value="KAK2728434.1"/>
    <property type="molecule type" value="Genomic_DNA"/>
</dbReference>
<accession>A0AAD9XV03</accession>
<evidence type="ECO:0000313" key="3">
    <source>
        <dbReference type="Proteomes" id="UP001281614"/>
    </source>
</evidence>
<dbReference type="AlphaFoldDB" id="A0AAD9XV03"/>
<feature type="compositionally biased region" description="Polar residues" evidence="1">
    <location>
        <begin position="608"/>
        <end position="618"/>
    </location>
</feature>
<sequence>MATTAVSLQPLKPAAAISNEEKGTSGQHTSQPPALASASHRGDSHGFGILQHTGPPVQDDIPGLYRDGRVRNPVPSKLKGKTDARKGNFGVMHIDLTTTNEIQERDAAAKRTSEGTQLAAKLAQTDRYVPIRRSKFAYRPEDQDATTSTHPPAPRHRTSPLTAAETKAEQARLLTLLRSLHPVLVVDQLCKALAFFGGIPGAASLDKSFPDSAESNGPGSLFIGWLAEIFPALGPKSLSNAQQSIVKRPRGRPRGSKNAKGKKEKALRKRILFGARSLQTSESRLSGNGSVQEGPSDDSWVDVEDAAPLSDGGNATDTRGNATADDTAKASHESPSVAGPSVSVGEESISAVPDASISTPTPRRRGRPKGSKNRPKDGVSVMNSEQQEAPVTDQNVMPASTGSEVSNIKKRKPGPGRPKGSKNRPKEPRTAVQTSNSDRQFVENKQQHGQERSMVGRGTAGPSSHHPSRSAPTGCGSAEPGQIGPSNAVRTMPSGVSRQSPAEVSEAISNISSELRGANRKRKAPTTDPSVAQATESTSVDPEVPTQIAIDTASDPITRGVPASEMTTNAVSLGQPGNRMQRSAKRRKPMKEIPRQPASRNRFRSSSDHGQTVSTPVATSSQTSQQRPSTEQTTISNVNAKDHAEIIPSRTISQMSMSINHSPHSQSTSSHQDGPELRMGFSPGLASSNIVHQVHANKSMATGAYPMSLASDSPTSMYSNSRSVQGQFEHQAPRQQQQQSHSHQRMLHQQLQSQQRQLHTHENQQSQEPRQKARALDRSHMNQHHRVNPSGEPVPSSVGRDTNAFGGPANDGGYRGLMTQPSPFDTQMAMTTSPDGNYRNPVPHSVPNQSPAFQNRQVQQAAPTGMPSFHDYSDPTFLEMTGLDSTGQASLSMGQQPYGLTSASIQRPSSSLGAPYPTAPEISHSASFDGPVTESTLRERMYHTSRRQ</sequence>
<feature type="region of interest" description="Disordered" evidence="1">
    <location>
        <begin position="1"/>
        <end position="84"/>
    </location>
</feature>
<feature type="compositionally biased region" description="Polar residues" evidence="1">
    <location>
        <begin position="484"/>
        <end position="513"/>
    </location>
</feature>